<accession>A0A922I895</accession>
<dbReference type="AlphaFoldDB" id="A0A922I895"/>
<evidence type="ECO:0000313" key="2">
    <source>
        <dbReference type="Proteomes" id="UP000790347"/>
    </source>
</evidence>
<dbReference type="EMBL" id="ASGP02000001">
    <property type="protein sequence ID" value="KAH9526003.1"/>
    <property type="molecule type" value="Genomic_DNA"/>
</dbReference>
<name>A0A922I895_DERFA</name>
<proteinExistence type="predicted"/>
<keyword evidence="2" id="KW-1185">Reference proteome</keyword>
<organism evidence="1 2">
    <name type="scientific">Dermatophagoides farinae</name>
    <name type="common">American house dust mite</name>
    <dbReference type="NCBI Taxonomy" id="6954"/>
    <lineage>
        <taxon>Eukaryota</taxon>
        <taxon>Metazoa</taxon>
        <taxon>Ecdysozoa</taxon>
        <taxon>Arthropoda</taxon>
        <taxon>Chelicerata</taxon>
        <taxon>Arachnida</taxon>
        <taxon>Acari</taxon>
        <taxon>Acariformes</taxon>
        <taxon>Sarcoptiformes</taxon>
        <taxon>Astigmata</taxon>
        <taxon>Psoroptidia</taxon>
        <taxon>Analgoidea</taxon>
        <taxon>Pyroglyphidae</taxon>
        <taxon>Dermatophagoidinae</taxon>
        <taxon>Dermatophagoides</taxon>
    </lineage>
</organism>
<feature type="non-terminal residue" evidence="1">
    <location>
        <position position="164"/>
    </location>
</feature>
<feature type="non-terminal residue" evidence="1">
    <location>
        <position position="1"/>
    </location>
</feature>
<reference evidence="1" key="2">
    <citation type="journal article" date="2022" name="Res Sq">
        <title>Comparative Genomics Reveals Insights into the Divergent Evolution of Astigmatic Mites and Household Pest Adaptations.</title>
        <authorList>
            <person name="Xiong Q."/>
            <person name="Wan A.T.-Y."/>
            <person name="Liu X.-Y."/>
            <person name="Fung C.S.-H."/>
            <person name="Xiao X."/>
            <person name="Malainual N."/>
            <person name="Hou J."/>
            <person name="Wang L."/>
            <person name="Wang M."/>
            <person name="Yang K."/>
            <person name="Cui Y."/>
            <person name="Leung E."/>
            <person name="Nong W."/>
            <person name="Shin S.-K."/>
            <person name="Au S."/>
            <person name="Jeong K.Y."/>
            <person name="Chew F.T."/>
            <person name="Hui J."/>
            <person name="Leung T.F."/>
            <person name="Tungtrongchitr A."/>
            <person name="Zhong N."/>
            <person name="Liu Z."/>
            <person name="Tsui S."/>
        </authorList>
    </citation>
    <scope>NUCLEOTIDE SEQUENCE</scope>
    <source>
        <strain evidence="1">Derf</strain>
        <tissue evidence="1">Whole organism</tissue>
    </source>
</reference>
<protein>
    <submittedName>
        <fullName evidence="1">Uncharacterized protein</fullName>
    </submittedName>
</protein>
<sequence>PPHEFKLFKLEWLYTVIPRLTLPSLALIRYNAVQLPYITLHCYIVYEGVMTGKRGKKKKKKLRTRTNEEKKRKKRLMNEQNVNVNEIMFDNIYHHKKYNYYIRLVSVCRRVGVLRSPLVIDKNVVSIGSNIEHLNEHKNNDENKVIFSASFVKLRSNFVSFRLL</sequence>
<gene>
    <name evidence="1" type="ORF">DERF_000122</name>
</gene>
<reference evidence="1" key="1">
    <citation type="submission" date="2013-05" db="EMBL/GenBank/DDBJ databases">
        <authorList>
            <person name="Yim A.K.Y."/>
            <person name="Chan T.F."/>
            <person name="Ji K.M."/>
            <person name="Liu X.Y."/>
            <person name="Zhou J.W."/>
            <person name="Li R.Q."/>
            <person name="Yang K.Y."/>
            <person name="Li J."/>
            <person name="Li M."/>
            <person name="Law P.T.W."/>
            <person name="Wu Y.L."/>
            <person name="Cai Z.L."/>
            <person name="Qin H."/>
            <person name="Bao Y."/>
            <person name="Leung R.K.K."/>
            <person name="Ng P.K.S."/>
            <person name="Zou J."/>
            <person name="Zhong X.J."/>
            <person name="Ran P.X."/>
            <person name="Zhong N.S."/>
            <person name="Liu Z.G."/>
            <person name="Tsui S.K.W."/>
        </authorList>
    </citation>
    <scope>NUCLEOTIDE SEQUENCE</scope>
    <source>
        <strain evidence="1">Derf</strain>
        <tissue evidence="1">Whole organism</tissue>
    </source>
</reference>
<evidence type="ECO:0000313" key="1">
    <source>
        <dbReference type="EMBL" id="KAH9526003.1"/>
    </source>
</evidence>
<comment type="caution">
    <text evidence="1">The sequence shown here is derived from an EMBL/GenBank/DDBJ whole genome shotgun (WGS) entry which is preliminary data.</text>
</comment>
<dbReference type="Proteomes" id="UP000790347">
    <property type="component" value="Unassembled WGS sequence"/>
</dbReference>